<dbReference type="GO" id="GO:0022857">
    <property type="term" value="F:transmembrane transporter activity"/>
    <property type="evidence" value="ECO:0007669"/>
    <property type="project" value="UniProtKB-ARBA"/>
</dbReference>
<dbReference type="InterPro" id="IPR003439">
    <property type="entry name" value="ABC_transporter-like_ATP-bd"/>
</dbReference>
<dbReference type="OrthoDB" id="508204at2"/>
<gene>
    <name evidence="5" type="ordered locus">PMT_1576</name>
</gene>
<dbReference type="PANTHER" id="PTHR24220">
    <property type="entry name" value="IMPORT ATP-BINDING PROTEIN"/>
    <property type="match status" value="1"/>
</dbReference>
<name>Q7V5I4_PROMM</name>
<dbReference type="InterPro" id="IPR003593">
    <property type="entry name" value="AAA+_ATPase"/>
</dbReference>
<dbReference type="EMBL" id="BX548175">
    <property type="protein sequence ID" value="CAE21751.1"/>
    <property type="molecule type" value="Genomic_DNA"/>
</dbReference>
<evidence type="ECO:0000259" key="4">
    <source>
        <dbReference type="PROSITE" id="PS50893"/>
    </source>
</evidence>
<keyword evidence="3" id="KW-0067">ATP-binding</keyword>
<dbReference type="CDD" id="cd03255">
    <property type="entry name" value="ABC_MJ0796_LolCDE_FtsE"/>
    <property type="match status" value="1"/>
</dbReference>
<dbReference type="GO" id="GO:0098796">
    <property type="term" value="C:membrane protein complex"/>
    <property type="evidence" value="ECO:0007669"/>
    <property type="project" value="UniProtKB-ARBA"/>
</dbReference>
<dbReference type="InterPro" id="IPR027417">
    <property type="entry name" value="P-loop_NTPase"/>
</dbReference>
<feature type="domain" description="ABC transporter" evidence="4">
    <location>
        <begin position="10"/>
        <end position="225"/>
    </location>
</feature>
<dbReference type="InterPro" id="IPR015854">
    <property type="entry name" value="ABC_transpr_LolD-like"/>
</dbReference>
<evidence type="ECO:0000313" key="6">
    <source>
        <dbReference type="Proteomes" id="UP000001423"/>
    </source>
</evidence>
<sequence>MSTSLVASTHQLRHYYGQEETKKIVLKDISFSLHAGEIVILTGPSGSGKSTLLTILGCLRTLQEGAASILGFPLADLSLTELSKLRAQIGFIFQSHNLFPSLTACQNVQMAGELFPTPNRIIQKKSIQILERLGLEHRINHKPAELSGGQRQRVAIARALVNKPRLILADEPTAALDRAASGEVVKLFRQLVQSGERAILMVTHDEKMYALADRVIHMEEGEILVR</sequence>
<dbReference type="SMART" id="SM00382">
    <property type="entry name" value="AAA"/>
    <property type="match status" value="1"/>
</dbReference>
<dbReference type="InterPro" id="IPR017911">
    <property type="entry name" value="MacB-like_ATP-bd"/>
</dbReference>
<keyword evidence="1" id="KW-0813">Transport</keyword>
<evidence type="ECO:0000256" key="3">
    <source>
        <dbReference type="ARBA" id="ARBA00022840"/>
    </source>
</evidence>
<evidence type="ECO:0000256" key="2">
    <source>
        <dbReference type="ARBA" id="ARBA00022741"/>
    </source>
</evidence>
<dbReference type="PANTHER" id="PTHR24220:SF376">
    <property type="entry name" value="ABC TRANSPORTER"/>
    <property type="match status" value="1"/>
</dbReference>
<dbReference type="GO" id="GO:0016887">
    <property type="term" value="F:ATP hydrolysis activity"/>
    <property type="evidence" value="ECO:0007669"/>
    <property type="project" value="InterPro"/>
</dbReference>
<organism evidence="5 6">
    <name type="scientific">Prochlorococcus marinus (strain MIT 9313)</name>
    <dbReference type="NCBI Taxonomy" id="74547"/>
    <lineage>
        <taxon>Bacteria</taxon>
        <taxon>Bacillati</taxon>
        <taxon>Cyanobacteriota</taxon>
        <taxon>Cyanophyceae</taxon>
        <taxon>Synechococcales</taxon>
        <taxon>Prochlorococcaceae</taxon>
        <taxon>Prochlorococcus</taxon>
    </lineage>
</organism>
<reference evidence="5 6" key="1">
    <citation type="journal article" date="2003" name="Nature">
        <title>Genome divergence in two Prochlorococcus ecotypes reflects oceanic niche differentiation.</title>
        <authorList>
            <person name="Rocap G."/>
            <person name="Larimer F.W."/>
            <person name="Lamerdin J.E."/>
            <person name="Malfatti S."/>
            <person name="Chain P."/>
            <person name="Ahlgren N.A."/>
            <person name="Arellano A."/>
            <person name="Coleman M."/>
            <person name="Hauser L."/>
            <person name="Hess W.R."/>
            <person name="Johnson Z.I."/>
            <person name="Land M.L."/>
            <person name="Lindell D."/>
            <person name="Post A.F."/>
            <person name="Regala W."/>
            <person name="Shah M."/>
            <person name="Shaw S.L."/>
            <person name="Steglich C."/>
            <person name="Sullivan M.B."/>
            <person name="Ting C.S."/>
            <person name="Tolonen A."/>
            <person name="Webb E.A."/>
            <person name="Zinser E.R."/>
            <person name="Chisholm S.W."/>
        </authorList>
    </citation>
    <scope>NUCLEOTIDE SEQUENCE [LARGE SCALE GENOMIC DNA]</scope>
    <source>
        <strain evidence="6">MIT 9313</strain>
    </source>
</reference>
<accession>Q7V5I4</accession>
<evidence type="ECO:0000313" key="5">
    <source>
        <dbReference type="EMBL" id="CAE21751.1"/>
    </source>
</evidence>
<dbReference type="HOGENOM" id="CLU_000604_1_22_3"/>
<keyword evidence="2" id="KW-0547">Nucleotide-binding</keyword>
<dbReference type="KEGG" id="pmt:PMT_1576"/>
<proteinExistence type="predicted"/>
<dbReference type="GO" id="GO:0005886">
    <property type="term" value="C:plasma membrane"/>
    <property type="evidence" value="ECO:0007669"/>
    <property type="project" value="TreeGrafter"/>
</dbReference>
<evidence type="ECO:0000256" key="1">
    <source>
        <dbReference type="ARBA" id="ARBA00022448"/>
    </source>
</evidence>
<dbReference type="RefSeq" id="WP_011130943.1">
    <property type="nucleotide sequence ID" value="NC_005071.1"/>
</dbReference>
<dbReference type="PROSITE" id="PS50893">
    <property type="entry name" value="ABC_TRANSPORTER_2"/>
    <property type="match status" value="1"/>
</dbReference>
<dbReference type="GO" id="GO:0005524">
    <property type="term" value="F:ATP binding"/>
    <property type="evidence" value="ECO:0007669"/>
    <property type="project" value="UniProtKB-KW"/>
</dbReference>
<dbReference type="SUPFAM" id="SSF52540">
    <property type="entry name" value="P-loop containing nucleoside triphosphate hydrolases"/>
    <property type="match status" value="1"/>
</dbReference>
<dbReference type="InterPro" id="IPR017871">
    <property type="entry name" value="ABC_transporter-like_CS"/>
</dbReference>
<dbReference type="PROSITE" id="PS00211">
    <property type="entry name" value="ABC_TRANSPORTER_1"/>
    <property type="match status" value="1"/>
</dbReference>
<dbReference type="AlphaFoldDB" id="Q7V5I4"/>
<protein>
    <submittedName>
        <fullName evidence="5">ABC transporter, ATP binding protein</fullName>
    </submittedName>
</protein>
<dbReference type="FunFam" id="3.40.50.300:FF:000032">
    <property type="entry name" value="Export ABC transporter ATP-binding protein"/>
    <property type="match status" value="1"/>
</dbReference>
<dbReference type="Gene3D" id="3.40.50.300">
    <property type="entry name" value="P-loop containing nucleotide triphosphate hydrolases"/>
    <property type="match status" value="1"/>
</dbReference>
<dbReference type="Proteomes" id="UP000001423">
    <property type="component" value="Chromosome"/>
</dbReference>
<dbReference type="eggNOG" id="COG1136">
    <property type="taxonomic scope" value="Bacteria"/>
</dbReference>
<dbReference type="Pfam" id="PF00005">
    <property type="entry name" value="ABC_tran"/>
    <property type="match status" value="1"/>
</dbReference>
<keyword evidence="6" id="KW-1185">Reference proteome</keyword>